<organism evidence="1 2">
    <name type="scientific">Sulfolobus tengchongensis</name>
    <dbReference type="NCBI Taxonomy" id="207809"/>
    <lineage>
        <taxon>Archaea</taxon>
        <taxon>Thermoproteota</taxon>
        <taxon>Thermoprotei</taxon>
        <taxon>Sulfolobales</taxon>
        <taxon>Sulfolobaceae</taxon>
        <taxon>Sulfolobus</taxon>
    </lineage>
</organism>
<protein>
    <submittedName>
        <fullName evidence="1">Uncharacterized protein</fullName>
    </submittedName>
</protein>
<evidence type="ECO:0000313" key="2">
    <source>
        <dbReference type="Proteomes" id="UP001432202"/>
    </source>
</evidence>
<name>A0AAX4L4Y4_9CREN</name>
<reference evidence="1 2" key="1">
    <citation type="submission" date="2024-02" db="EMBL/GenBank/DDBJ databases">
        <title>STSV induces naive adaptation in Sulfolobus.</title>
        <authorList>
            <person name="Xiang X."/>
            <person name="Song M."/>
        </authorList>
    </citation>
    <scope>NUCLEOTIDE SEQUENCE [LARGE SCALE GENOMIC DNA]</scope>
    <source>
        <strain evidence="1 2">RT2</strain>
    </source>
</reference>
<dbReference type="Proteomes" id="UP001432202">
    <property type="component" value="Chromosome"/>
</dbReference>
<accession>A0AAX4L4Y4</accession>
<dbReference type="EMBL" id="CP146016">
    <property type="protein sequence ID" value="WWQ61735.1"/>
    <property type="molecule type" value="Genomic_DNA"/>
</dbReference>
<keyword evidence="2" id="KW-1185">Reference proteome</keyword>
<evidence type="ECO:0000313" key="1">
    <source>
        <dbReference type="EMBL" id="WWQ61735.1"/>
    </source>
</evidence>
<sequence>MLNNEGELANLNSATKLEIMDGTKEVITLAYGKLSDIPRLDVLIGRNFLQGEILFLKNYVDFLIDNNKMANVIPLELPLYKRGAIYLGTFSYSSGISFRDVIFTYPFPFRDSSFDSSIIFEIFDLDIIREVHRVVKKGSRVYLVLRDKLFGGADPLDGLKKLSSKFKIVMVKEKEGFWIVEGMKIK</sequence>
<proteinExistence type="predicted"/>
<gene>
    <name evidence="1" type="ORF">V6M85_01185</name>
</gene>
<dbReference type="AlphaFoldDB" id="A0AAX4L4Y4"/>